<dbReference type="Proteomes" id="UP000232323">
    <property type="component" value="Unassembled WGS sequence"/>
</dbReference>
<feature type="compositionally biased region" description="Polar residues" evidence="1">
    <location>
        <begin position="94"/>
        <end position="104"/>
    </location>
</feature>
<dbReference type="Pfam" id="PF09335">
    <property type="entry name" value="VTT_dom"/>
    <property type="match status" value="1"/>
</dbReference>
<reference evidence="4 5" key="1">
    <citation type="submission" date="2017-08" db="EMBL/GenBank/DDBJ databases">
        <title>Acidophilic green algal genome provides insights into adaptation to an acidic environment.</title>
        <authorList>
            <person name="Hirooka S."/>
            <person name="Hirose Y."/>
            <person name="Kanesaki Y."/>
            <person name="Higuchi S."/>
            <person name="Fujiwara T."/>
            <person name="Onuma R."/>
            <person name="Era A."/>
            <person name="Ohbayashi R."/>
            <person name="Uzuka A."/>
            <person name="Nozaki H."/>
            <person name="Yoshikawa H."/>
            <person name="Miyagishima S.Y."/>
        </authorList>
    </citation>
    <scope>NUCLEOTIDE SEQUENCE [LARGE SCALE GENOMIC DNA]</scope>
    <source>
        <strain evidence="4 5">NIES-2499</strain>
    </source>
</reference>
<dbReference type="InterPro" id="IPR053240">
    <property type="entry name" value="VTT_domain"/>
</dbReference>
<organism evidence="4 5">
    <name type="scientific">Chlamydomonas eustigma</name>
    <dbReference type="NCBI Taxonomy" id="1157962"/>
    <lineage>
        <taxon>Eukaryota</taxon>
        <taxon>Viridiplantae</taxon>
        <taxon>Chlorophyta</taxon>
        <taxon>core chlorophytes</taxon>
        <taxon>Chlorophyceae</taxon>
        <taxon>CS clade</taxon>
        <taxon>Chlamydomonadales</taxon>
        <taxon>Chlamydomonadaceae</taxon>
        <taxon>Chlamydomonas</taxon>
    </lineage>
</organism>
<feature type="domain" description="VTT" evidence="3">
    <location>
        <begin position="192"/>
        <end position="310"/>
    </location>
</feature>
<evidence type="ECO:0000256" key="2">
    <source>
        <dbReference type="SAM" id="Phobius"/>
    </source>
</evidence>
<comment type="caution">
    <text evidence="4">The sequence shown here is derived from an EMBL/GenBank/DDBJ whole genome shotgun (WGS) entry which is preliminary data.</text>
</comment>
<feature type="compositionally biased region" description="Polar residues" evidence="1">
    <location>
        <begin position="55"/>
        <end position="73"/>
    </location>
</feature>
<feature type="region of interest" description="Disordered" evidence="1">
    <location>
        <begin position="55"/>
        <end position="104"/>
    </location>
</feature>
<protein>
    <recommendedName>
        <fullName evidence="3">VTT domain-containing protein</fullName>
    </recommendedName>
</protein>
<dbReference type="PANTHER" id="PTHR46826">
    <property type="match status" value="1"/>
</dbReference>
<dbReference type="EMBL" id="BEGY01000046">
    <property type="protein sequence ID" value="GAX79812.1"/>
    <property type="molecule type" value="Genomic_DNA"/>
</dbReference>
<dbReference type="InterPro" id="IPR032816">
    <property type="entry name" value="VTT_dom"/>
</dbReference>
<evidence type="ECO:0000313" key="4">
    <source>
        <dbReference type="EMBL" id="GAX79812.1"/>
    </source>
</evidence>
<evidence type="ECO:0000259" key="3">
    <source>
        <dbReference type="Pfam" id="PF09335"/>
    </source>
</evidence>
<sequence>MECRASSSRLINSFRCIDSFRCLHAPCTNLAAGVSARHLYSPQCKVIKLDAHPTSTETVPVENHSNADNNVPNRTAEVPKPSNLSTLPDMDPAESSTAPPSTQEPVLEDAASLLLSTLDGEIAAQEEEKSISPAIGIAIMLGGVLALLGGGYLLKDQIQAFLSFFISAVDDWGPWGYLAYAATYTTLEVLAIPAIPLTMTAGAIFGPAAGTLIVSLSGTLAATISFLIARYIARDKILKFAKKNKKFAAIDRAIGRDSFKFVTLLRLSPLLPLSASNYLYGLTSVELGPYILGSFLGMLPGTYAFVGTGHVGKAVLEGGKSLSMDSYQVGLGLLGTAVALAFIGRLAKQALEEVDAESSST</sequence>
<evidence type="ECO:0000313" key="5">
    <source>
        <dbReference type="Proteomes" id="UP000232323"/>
    </source>
</evidence>
<feature type="transmembrane region" description="Helical" evidence="2">
    <location>
        <begin position="326"/>
        <end position="343"/>
    </location>
</feature>
<keyword evidence="5" id="KW-1185">Reference proteome</keyword>
<dbReference type="OrthoDB" id="166803at2759"/>
<keyword evidence="2" id="KW-1133">Transmembrane helix</keyword>
<dbReference type="AlphaFoldDB" id="A0A250XAC2"/>
<accession>A0A250XAC2</accession>
<dbReference type="PANTHER" id="PTHR46826:SF1">
    <property type="entry name" value="TVP38_TMEM64 FAMILY MEMBRANE PROTEIN YDJX"/>
    <property type="match status" value="1"/>
</dbReference>
<gene>
    <name evidence="4" type="ORF">CEUSTIGMA_g7252.t1</name>
</gene>
<keyword evidence="2" id="KW-0472">Membrane</keyword>
<name>A0A250XAC2_9CHLO</name>
<dbReference type="STRING" id="1157962.A0A250XAC2"/>
<feature type="transmembrane region" description="Helical" evidence="2">
    <location>
        <begin position="287"/>
        <end position="306"/>
    </location>
</feature>
<feature type="transmembrane region" description="Helical" evidence="2">
    <location>
        <begin position="212"/>
        <end position="233"/>
    </location>
</feature>
<feature type="transmembrane region" description="Helical" evidence="2">
    <location>
        <begin position="134"/>
        <end position="154"/>
    </location>
</feature>
<keyword evidence="2" id="KW-0812">Transmembrane</keyword>
<proteinExistence type="predicted"/>
<evidence type="ECO:0000256" key="1">
    <source>
        <dbReference type="SAM" id="MobiDB-lite"/>
    </source>
</evidence>